<comment type="caution">
    <text evidence="2">The sequence shown here is derived from an EMBL/GenBank/DDBJ whole genome shotgun (WGS) entry which is preliminary data.</text>
</comment>
<protein>
    <submittedName>
        <fullName evidence="2">Uncharacterized protein</fullName>
    </submittedName>
</protein>
<name>A0AAD4M1S1_9AGAM</name>
<dbReference type="Proteomes" id="UP001203297">
    <property type="component" value="Unassembled WGS sequence"/>
</dbReference>
<evidence type="ECO:0000313" key="3">
    <source>
        <dbReference type="Proteomes" id="UP001203297"/>
    </source>
</evidence>
<reference evidence="2" key="1">
    <citation type="journal article" date="2022" name="New Phytol.">
        <title>Evolutionary transition to the ectomycorrhizal habit in the genomes of a hyperdiverse lineage of mushroom-forming fungi.</title>
        <authorList>
            <person name="Looney B."/>
            <person name="Miyauchi S."/>
            <person name="Morin E."/>
            <person name="Drula E."/>
            <person name="Courty P.E."/>
            <person name="Kohler A."/>
            <person name="Kuo A."/>
            <person name="LaButti K."/>
            <person name="Pangilinan J."/>
            <person name="Lipzen A."/>
            <person name="Riley R."/>
            <person name="Andreopoulos W."/>
            <person name="He G."/>
            <person name="Johnson J."/>
            <person name="Nolan M."/>
            <person name="Tritt A."/>
            <person name="Barry K.W."/>
            <person name="Grigoriev I.V."/>
            <person name="Nagy L.G."/>
            <person name="Hibbett D."/>
            <person name="Henrissat B."/>
            <person name="Matheny P.B."/>
            <person name="Labbe J."/>
            <person name="Martin F.M."/>
        </authorList>
    </citation>
    <scope>NUCLEOTIDE SEQUENCE</scope>
    <source>
        <strain evidence="2">BPL690</strain>
    </source>
</reference>
<sequence>MQKIAWEPQSQPHQMIDNSSGPSALPCLCTRLDGHSLRRDTCWTCMSYSTTYKRFAPRHSVSMLSSLSFYSSHYRNSFTLTPNSKVIDSNQAPFDSSQPEQSLPDNGRTPTAHDQLAPWSCHSKMAMALGPGPARQIRANVPAPTLSHISAQLSSTQ</sequence>
<keyword evidence="3" id="KW-1185">Reference proteome</keyword>
<accession>A0AAD4M1S1</accession>
<gene>
    <name evidence="2" type="ORF">B0F90DRAFT_1729835</name>
</gene>
<feature type="compositionally biased region" description="Polar residues" evidence="1">
    <location>
        <begin position="86"/>
        <end position="104"/>
    </location>
</feature>
<feature type="region of interest" description="Disordered" evidence="1">
    <location>
        <begin position="86"/>
        <end position="115"/>
    </location>
</feature>
<proteinExistence type="predicted"/>
<dbReference type="EMBL" id="WTXG01000025">
    <property type="protein sequence ID" value="KAI0298988.1"/>
    <property type="molecule type" value="Genomic_DNA"/>
</dbReference>
<dbReference type="AlphaFoldDB" id="A0AAD4M1S1"/>
<organism evidence="2 3">
    <name type="scientific">Multifurca ochricompacta</name>
    <dbReference type="NCBI Taxonomy" id="376703"/>
    <lineage>
        <taxon>Eukaryota</taxon>
        <taxon>Fungi</taxon>
        <taxon>Dikarya</taxon>
        <taxon>Basidiomycota</taxon>
        <taxon>Agaricomycotina</taxon>
        <taxon>Agaricomycetes</taxon>
        <taxon>Russulales</taxon>
        <taxon>Russulaceae</taxon>
        <taxon>Multifurca</taxon>
    </lineage>
</organism>
<evidence type="ECO:0000313" key="2">
    <source>
        <dbReference type="EMBL" id="KAI0298988.1"/>
    </source>
</evidence>
<evidence type="ECO:0000256" key="1">
    <source>
        <dbReference type="SAM" id="MobiDB-lite"/>
    </source>
</evidence>